<dbReference type="GO" id="GO:0016740">
    <property type="term" value="F:transferase activity"/>
    <property type="evidence" value="ECO:0007669"/>
    <property type="project" value="UniProtKB-KW"/>
</dbReference>
<keyword evidence="3" id="KW-1185">Reference proteome</keyword>
<dbReference type="CDD" id="cd06223">
    <property type="entry name" value="PRTases_typeI"/>
    <property type="match status" value="1"/>
</dbReference>
<keyword evidence="2" id="KW-0808">Transferase</keyword>
<dbReference type="Pfam" id="PF00156">
    <property type="entry name" value="Pribosyltran"/>
    <property type="match status" value="1"/>
</dbReference>
<dbReference type="Proteomes" id="UP000177515">
    <property type="component" value="Chromosome 2"/>
</dbReference>
<sequence length="209" mass="22035">MRFVDRQDAAAQLADALGHYRGQRALVLALPRGGVPLGRVLADALQADLDVVLVRKLGAPGDPEFALGAVAEDGWTYLAPYAEPTAGSAYLERVRAEELERIRQRRARYTPGRAAAPSAAGRVAIVVDDGLATGATMIAALHAVRAQAPARLVCAVPVAAPDGLREVQAYADEVVCLYAPAGFQAVGHHYLSFPQVSDEEVVDCLAGRA</sequence>
<protein>
    <submittedName>
        <fullName evidence="2">Phosphoribosyl transferase</fullName>
    </submittedName>
</protein>
<dbReference type="Gene3D" id="3.40.50.2020">
    <property type="match status" value="1"/>
</dbReference>
<dbReference type="RefSeq" id="WP_071022023.1">
    <property type="nucleotide sequence ID" value="NZ_CP017755.1"/>
</dbReference>
<gene>
    <name evidence="2" type="ORF">BKK80_33930</name>
</gene>
<accession>A0ABM6FGI4</accession>
<evidence type="ECO:0000313" key="3">
    <source>
        <dbReference type="Proteomes" id="UP000177515"/>
    </source>
</evidence>
<dbReference type="Gene3D" id="3.30.1310.20">
    <property type="entry name" value="PRTase-like"/>
    <property type="match status" value="1"/>
</dbReference>
<dbReference type="InterPro" id="IPR029057">
    <property type="entry name" value="PRTase-like"/>
</dbReference>
<organism evidence="2 3">
    <name type="scientific">Cupriavidus malaysiensis</name>
    <dbReference type="NCBI Taxonomy" id="367825"/>
    <lineage>
        <taxon>Bacteria</taxon>
        <taxon>Pseudomonadati</taxon>
        <taxon>Pseudomonadota</taxon>
        <taxon>Betaproteobacteria</taxon>
        <taxon>Burkholderiales</taxon>
        <taxon>Burkholderiaceae</taxon>
        <taxon>Cupriavidus</taxon>
    </lineage>
</organism>
<name>A0ABM6FGI4_9BURK</name>
<dbReference type="EMBL" id="CP017755">
    <property type="protein sequence ID" value="AOZ11054.1"/>
    <property type="molecule type" value="Genomic_DNA"/>
</dbReference>
<reference evidence="2 3" key="1">
    <citation type="submission" date="2016-10" db="EMBL/GenBank/DDBJ databases">
        <title>Complete genome sequences of three Cupriavidus strains isolated from various Malaysian environments.</title>
        <authorList>
            <person name="Abdullah A.A.-A."/>
            <person name="Shafie N.A.H."/>
            <person name="Lau N.S."/>
        </authorList>
    </citation>
    <scope>NUCLEOTIDE SEQUENCE [LARGE SCALE GENOMIC DNA]</scope>
    <source>
        <strain evidence="2 3">USMAA1020</strain>
    </source>
</reference>
<dbReference type="InterPro" id="IPR000836">
    <property type="entry name" value="PRTase_dom"/>
</dbReference>
<feature type="domain" description="Phosphoribosyltransferase" evidence="1">
    <location>
        <begin position="10"/>
        <end position="178"/>
    </location>
</feature>
<dbReference type="SUPFAM" id="SSF53271">
    <property type="entry name" value="PRTase-like"/>
    <property type="match status" value="1"/>
</dbReference>
<evidence type="ECO:0000313" key="2">
    <source>
        <dbReference type="EMBL" id="AOZ11054.1"/>
    </source>
</evidence>
<evidence type="ECO:0000259" key="1">
    <source>
        <dbReference type="Pfam" id="PF00156"/>
    </source>
</evidence>
<proteinExistence type="predicted"/>